<reference evidence="1 2" key="1">
    <citation type="submission" date="2016-12" db="EMBL/GenBank/DDBJ databases">
        <title>Draft Genome Sequence of Mercury Resistant Pseudomonas DRA525.</title>
        <authorList>
            <person name="Drace K.M."/>
        </authorList>
    </citation>
    <scope>NUCLEOTIDE SEQUENCE [LARGE SCALE GENOMIC DNA]</scope>
    <source>
        <strain evidence="1 2">DRA525</strain>
    </source>
</reference>
<dbReference type="AlphaFoldDB" id="A0A1L5PRC8"/>
<evidence type="ECO:0000313" key="1">
    <source>
        <dbReference type="EMBL" id="APO82699.1"/>
    </source>
</evidence>
<protein>
    <submittedName>
        <fullName evidence="1">Uncharacterized protein</fullName>
    </submittedName>
</protein>
<organism evidence="1 2">
    <name type="scientific">Pseudomonas putida</name>
    <name type="common">Arthrobacter siderocapsulatus</name>
    <dbReference type="NCBI Taxonomy" id="303"/>
    <lineage>
        <taxon>Bacteria</taxon>
        <taxon>Pseudomonadati</taxon>
        <taxon>Pseudomonadota</taxon>
        <taxon>Gammaproteobacteria</taxon>
        <taxon>Pseudomonadales</taxon>
        <taxon>Pseudomonadaceae</taxon>
        <taxon>Pseudomonas</taxon>
    </lineage>
</organism>
<evidence type="ECO:0000313" key="2">
    <source>
        <dbReference type="Proteomes" id="UP000185146"/>
    </source>
</evidence>
<accession>A0A1L5PRC8</accession>
<gene>
    <name evidence="1" type="ORF">BL240_15050</name>
</gene>
<sequence length="35" mass="3970">MTYHGFKLIIGDFLARSVRGIPCSPPFPCHIPRNQ</sequence>
<proteinExistence type="predicted"/>
<dbReference type="EMBL" id="CP018743">
    <property type="protein sequence ID" value="APO82699.1"/>
    <property type="molecule type" value="Genomic_DNA"/>
</dbReference>
<name>A0A1L5PRC8_PSEPU</name>
<dbReference type="Proteomes" id="UP000185146">
    <property type="component" value="Chromosome"/>
</dbReference>